<keyword evidence="2" id="KW-1185">Reference proteome</keyword>
<comment type="caution">
    <text evidence="1">The sequence shown here is derived from an EMBL/GenBank/DDBJ whole genome shotgun (WGS) entry which is preliminary data.</text>
</comment>
<accession>A0A363P0X1</accession>
<proteinExistence type="predicted"/>
<protein>
    <submittedName>
        <fullName evidence="1">Uncharacterized protein</fullName>
    </submittedName>
</protein>
<gene>
    <name evidence="1" type="ORF">DCO56_06175</name>
</gene>
<reference evidence="1 2" key="1">
    <citation type="submission" date="2018-04" db="EMBL/GenBank/DDBJ databases">
        <title>Sphingobacterium sp. M46 Genome.</title>
        <authorList>
            <person name="Cheng J."/>
            <person name="Li Y."/>
        </authorList>
    </citation>
    <scope>NUCLEOTIDE SEQUENCE [LARGE SCALE GENOMIC DNA]</scope>
    <source>
        <strain evidence="1 2">M46</strain>
    </source>
</reference>
<evidence type="ECO:0000313" key="2">
    <source>
        <dbReference type="Proteomes" id="UP000250831"/>
    </source>
</evidence>
<evidence type="ECO:0000313" key="1">
    <source>
        <dbReference type="EMBL" id="PUV26523.1"/>
    </source>
</evidence>
<organism evidence="1 2">
    <name type="scientific">Sphingobacterium athyrii</name>
    <dbReference type="NCBI Taxonomy" id="2152717"/>
    <lineage>
        <taxon>Bacteria</taxon>
        <taxon>Pseudomonadati</taxon>
        <taxon>Bacteroidota</taxon>
        <taxon>Sphingobacteriia</taxon>
        <taxon>Sphingobacteriales</taxon>
        <taxon>Sphingobacteriaceae</taxon>
        <taxon>Sphingobacterium</taxon>
    </lineage>
</organism>
<name>A0A363P0X1_9SPHI</name>
<dbReference type="Proteomes" id="UP000250831">
    <property type="component" value="Unassembled WGS sequence"/>
</dbReference>
<dbReference type="EMBL" id="QCXX01000001">
    <property type="protein sequence ID" value="PUV26523.1"/>
    <property type="molecule type" value="Genomic_DNA"/>
</dbReference>
<dbReference type="AlphaFoldDB" id="A0A363P0X1"/>
<sequence>MVSSLLGVMNKKQGAAMRILRQAILLLMSCFTHIAVYGQHRTVQQIVDQVIHSYNNKDSIAFNALLNKELGLYFITTLGVNNHWTHTSKISFNHHTDCSINTPYQDFMAQDQISIPKSKNITYSDRPFFECETIYKKGIFVANKGKYHPLSESIIFYKTHYSGIIGEEITLDKAQELDLLYSGVKRMENQSRRIIINSDTGTFIFYVTKIKGQWWLTIIDFASADCSV</sequence>